<reference evidence="3" key="1">
    <citation type="journal article" date="2014" name="Environ. Microbiol.">
        <title>Comparative genomics of the marine bacterial genus Glaciecola reveals the high degree of genomic diversity and genomic characteristic for cold adaptation.</title>
        <authorList>
            <person name="Qin Q.L."/>
            <person name="Xie B.B."/>
            <person name="Yu Y."/>
            <person name="Shu Y.L."/>
            <person name="Rong J.C."/>
            <person name="Zhang Y.J."/>
            <person name="Zhao D.L."/>
            <person name="Chen X.L."/>
            <person name="Zhang X.Y."/>
            <person name="Chen B."/>
            <person name="Zhou B.C."/>
            <person name="Zhang Y.Z."/>
        </authorList>
    </citation>
    <scope>NUCLEOTIDE SEQUENCE [LARGE SCALE GENOMIC DNA]</scope>
    <source>
        <strain evidence="3">ACAM 615</strain>
    </source>
</reference>
<proteinExistence type="predicted"/>
<dbReference type="Pfam" id="PF13443">
    <property type="entry name" value="HTH_26"/>
    <property type="match status" value="1"/>
</dbReference>
<dbReference type="Proteomes" id="UP000006251">
    <property type="component" value="Unassembled WGS sequence"/>
</dbReference>
<feature type="domain" description="HTH cro/C1-type" evidence="1">
    <location>
        <begin position="9"/>
        <end position="58"/>
    </location>
</feature>
<dbReference type="SUPFAM" id="SSF47413">
    <property type="entry name" value="lambda repressor-like DNA-binding domains"/>
    <property type="match status" value="1"/>
</dbReference>
<evidence type="ECO:0000313" key="2">
    <source>
        <dbReference type="EMBL" id="GAC27402.1"/>
    </source>
</evidence>
<name>K6ZAN1_9ALTE</name>
<accession>K6ZAN1</accession>
<dbReference type="GO" id="GO:0003677">
    <property type="term" value="F:DNA binding"/>
    <property type="evidence" value="ECO:0007669"/>
    <property type="project" value="InterPro"/>
</dbReference>
<keyword evidence="3" id="KW-1185">Reference proteome</keyword>
<dbReference type="PROSITE" id="PS50943">
    <property type="entry name" value="HTH_CROC1"/>
    <property type="match status" value="1"/>
</dbReference>
<sequence>MADKEQWDKRKITLDEVAEKAGIGRATLTRMINKRDYHVGLDIIDKLCDYFNCDINTLLVRAKKDR</sequence>
<dbReference type="SMART" id="SM00530">
    <property type="entry name" value="HTH_XRE"/>
    <property type="match status" value="1"/>
</dbReference>
<protein>
    <recommendedName>
        <fullName evidence="1">HTH cro/C1-type domain-containing protein</fullName>
    </recommendedName>
</protein>
<dbReference type="AlphaFoldDB" id="K6ZAN1"/>
<evidence type="ECO:0000313" key="3">
    <source>
        <dbReference type="Proteomes" id="UP000006251"/>
    </source>
</evidence>
<organism evidence="2 3">
    <name type="scientific">Brumicola pallidula DSM 14239 = ACAM 615</name>
    <dbReference type="NCBI Taxonomy" id="1121922"/>
    <lineage>
        <taxon>Bacteria</taxon>
        <taxon>Pseudomonadati</taxon>
        <taxon>Pseudomonadota</taxon>
        <taxon>Gammaproteobacteria</taxon>
        <taxon>Alteromonadales</taxon>
        <taxon>Alteromonadaceae</taxon>
        <taxon>Brumicola</taxon>
    </lineage>
</organism>
<comment type="caution">
    <text evidence="2">The sequence shown here is derived from an EMBL/GenBank/DDBJ whole genome shotgun (WGS) entry which is preliminary data.</text>
</comment>
<dbReference type="InterPro" id="IPR010982">
    <property type="entry name" value="Lambda_DNA-bd_dom_sf"/>
</dbReference>
<evidence type="ECO:0000259" key="1">
    <source>
        <dbReference type="PROSITE" id="PS50943"/>
    </source>
</evidence>
<dbReference type="EMBL" id="BAEQ01000013">
    <property type="protein sequence ID" value="GAC27402.1"/>
    <property type="molecule type" value="Genomic_DNA"/>
</dbReference>
<dbReference type="CDD" id="cd00093">
    <property type="entry name" value="HTH_XRE"/>
    <property type="match status" value="1"/>
</dbReference>
<dbReference type="STRING" id="1121922.GCA_000428905_02302"/>
<dbReference type="InterPro" id="IPR001387">
    <property type="entry name" value="Cro/C1-type_HTH"/>
</dbReference>
<gene>
    <name evidence="2" type="ORF">GPAL_0522</name>
</gene>
<dbReference type="Gene3D" id="1.10.260.40">
    <property type="entry name" value="lambda repressor-like DNA-binding domains"/>
    <property type="match status" value="1"/>
</dbReference>